<dbReference type="AlphaFoldDB" id="A0A7W0CRM1"/>
<evidence type="ECO:0000256" key="1">
    <source>
        <dbReference type="SAM" id="MobiDB-lite"/>
    </source>
</evidence>
<dbReference type="Proteomes" id="UP000530928">
    <property type="component" value="Unassembled WGS sequence"/>
</dbReference>
<dbReference type="RefSeq" id="WP_312894910.1">
    <property type="nucleotide sequence ID" value="NZ_BAABAM010000007.1"/>
</dbReference>
<evidence type="ECO:0000313" key="2">
    <source>
        <dbReference type="EMBL" id="MBA2896059.1"/>
    </source>
</evidence>
<organism evidence="2 3">
    <name type="scientific">Nonomuraea soli</name>
    <dbReference type="NCBI Taxonomy" id="1032476"/>
    <lineage>
        <taxon>Bacteria</taxon>
        <taxon>Bacillati</taxon>
        <taxon>Actinomycetota</taxon>
        <taxon>Actinomycetes</taxon>
        <taxon>Streptosporangiales</taxon>
        <taxon>Streptosporangiaceae</taxon>
        <taxon>Nonomuraea</taxon>
    </lineage>
</organism>
<name>A0A7W0CRM1_9ACTN</name>
<accession>A0A7W0CRM1</accession>
<evidence type="ECO:0000313" key="3">
    <source>
        <dbReference type="Proteomes" id="UP000530928"/>
    </source>
</evidence>
<sequence length="256" mass="28367">MSSAPESEPALSPPPTLSGLPDSETLELLTHGRMEVVGRLVEATNMTLYCSITLGATTAACVYKPVRGERPLWDFPDGTLAAREVAAFEVSRAIGWRIVPPTVHREGPFGPGMCQLWIDTEEETDLMALVRSRHPALRRMAVFDAVVNNADRKGGHLLPQPDGHVYGVDHGVCFAVEDKLRTVLWQWRGKALTREALETLAALERDLESGGLGRRLRELLTLAEVEATWLRVRRLLDTGLHPYPSKDWPAVPWPPI</sequence>
<dbReference type="NCBIfam" id="TIGR03843">
    <property type="entry name" value="SCO1664 family protein"/>
    <property type="match status" value="1"/>
</dbReference>
<gene>
    <name evidence="2" type="ORF">HNR30_007450</name>
</gene>
<proteinExistence type="predicted"/>
<feature type="compositionally biased region" description="Low complexity" evidence="1">
    <location>
        <begin position="1"/>
        <end position="10"/>
    </location>
</feature>
<dbReference type="InterPro" id="IPR022292">
    <property type="entry name" value="CHP03843"/>
</dbReference>
<protein>
    <recommendedName>
        <fullName evidence="4">SCO1664 family protein</fullName>
    </recommendedName>
</protein>
<reference evidence="2 3" key="1">
    <citation type="submission" date="2020-07" db="EMBL/GenBank/DDBJ databases">
        <title>Genomic Encyclopedia of Type Strains, Phase IV (KMG-IV): sequencing the most valuable type-strain genomes for metagenomic binning, comparative biology and taxonomic classification.</title>
        <authorList>
            <person name="Goeker M."/>
        </authorList>
    </citation>
    <scope>NUCLEOTIDE SEQUENCE [LARGE SCALE GENOMIC DNA]</scope>
    <source>
        <strain evidence="2 3">DSM 45533</strain>
    </source>
</reference>
<evidence type="ECO:0008006" key="4">
    <source>
        <dbReference type="Google" id="ProtNLM"/>
    </source>
</evidence>
<keyword evidence="3" id="KW-1185">Reference proteome</keyword>
<dbReference type="EMBL" id="JACDUR010000008">
    <property type="protein sequence ID" value="MBA2896059.1"/>
    <property type="molecule type" value="Genomic_DNA"/>
</dbReference>
<comment type="caution">
    <text evidence="2">The sequence shown here is derived from an EMBL/GenBank/DDBJ whole genome shotgun (WGS) entry which is preliminary data.</text>
</comment>
<feature type="region of interest" description="Disordered" evidence="1">
    <location>
        <begin position="1"/>
        <end position="23"/>
    </location>
</feature>